<proteinExistence type="predicted"/>
<reference evidence="2 3" key="1">
    <citation type="submission" date="2018-05" db="EMBL/GenBank/DDBJ databases">
        <title>Whole genome sequencing for identification of molecular markers to develop diagnostic detection tools for the regulated plant pathogen Lachnellula willkommii.</title>
        <authorList>
            <person name="Giroux E."/>
            <person name="Bilodeau G."/>
        </authorList>
    </citation>
    <scope>NUCLEOTIDE SEQUENCE [LARGE SCALE GENOMIC DNA]</scope>
    <source>
        <strain evidence="2 3">CBS 203.66</strain>
    </source>
</reference>
<evidence type="ECO:0000256" key="1">
    <source>
        <dbReference type="SAM" id="MobiDB-lite"/>
    </source>
</evidence>
<sequence>MARKASTESDLWFGVLDPRKRKQIQNRLAQRARRQRLAKQTADTQPTPRSSKTHPTNASTPSKPIRSINSNGTRDVDLGASQLLSIIRDSRAPVSSDHRLLPLPHHTLFSALFRNGVILGLSCSTSSIGISTPTSTSTPSTIPESLRPTPLQVRRVHFQWIDRFPFPRMRDNMIERDDAYSAEDFLGDIFSVETFRIRPGFMSWDPEAWVVKGDFRKKWMLLLDDPELAVEP</sequence>
<feature type="compositionally biased region" description="Basic residues" evidence="1">
    <location>
        <begin position="23"/>
        <end position="37"/>
    </location>
</feature>
<comment type="caution">
    <text evidence="2">The sequence shown here is derived from an EMBL/GenBank/DDBJ whole genome shotgun (WGS) entry which is preliminary data.</text>
</comment>
<dbReference type="OrthoDB" id="2245989at2759"/>
<gene>
    <name evidence="2" type="ORF">LARI1_G003538</name>
</gene>
<keyword evidence="3" id="KW-1185">Reference proteome</keyword>
<dbReference type="PANTHER" id="PTHR38116:SF9">
    <property type="entry name" value="BZIP DOMAIN-CONTAINING PROTEIN"/>
    <property type="match status" value="1"/>
</dbReference>
<organism evidence="2 3">
    <name type="scientific">Lachnellula arida</name>
    <dbReference type="NCBI Taxonomy" id="1316785"/>
    <lineage>
        <taxon>Eukaryota</taxon>
        <taxon>Fungi</taxon>
        <taxon>Dikarya</taxon>
        <taxon>Ascomycota</taxon>
        <taxon>Pezizomycotina</taxon>
        <taxon>Leotiomycetes</taxon>
        <taxon>Helotiales</taxon>
        <taxon>Lachnaceae</taxon>
        <taxon>Lachnellula</taxon>
    </lineage>
</organism>
<dbReference type="Proteomes" id="UP000469559">
    <property type="component" value="Unassembled WGS sequence"/>
</dbReference>
<feature type="compositionally biased region" description="Polar residues" evidence="1">
    <location>
        <begin position="41"/>
        <end position="73"/>
    </location>
</feature>
<dbReference type="EMBL" id="QGMF01000115">
    <property type="protein sequence ID" value="TVY19299.1"/>
    <property type="molecule type" value="Genomic_DNA"/>
</dbReference>
<dbReference type="InterPro" id="IPR021833">
    <property type="entry name" value="DUF3425"/>
</dbReference>
<feature type="region of interest" description="Disordered" evidence="1">
    <location>
        <begin position="23"/>
        <end position="74"/>
    </location>
</feature>
<evidence type="ECO:0008006" key="4">
    <source>
        <dbReference type="Google" id="ProtNLM"/>
    </source>
</evidence>
<dbReference type="Pfam" id="PF11905">
    <property type="entry name" value="DUF3425"/>
    <property type="match status" value="1"/>
</dbReference>
<protein>
    <recommendedName>
        <fullName evidence="4">BZIP domain-containing protein</fullName>
    </recommendedName>
</protein>
<dbReference type="PANTHER" id="PTHR38116">
    <property type="entry name" value="CHROMOSOME 7, WHOLE GENOME SHOTGUN SEQUENCE"/>
    <property type="match status" value="1"/>
</dbReference>
<evidence type="ECO:0000313" key="3">
    <source>
        <dbReference type="Proteomes" id="UP000469559"/>
    </source>
</evidence>
<name>A0A8T9BLW3_9HELO</name>
<accession>A0A8T9BLW3</accession>
<evidence type="ECO:0000313" key="2">
    <source>
        <dbReference type="EMBL" id="TVY19299.1"/>
    </source>
</evidence>
<dbReference type="AlphaFoldDB" id="A0A8T9BLW3"/>